<protein>
    <submittedName>
        <fullName evidence="3">Uncharacterized protein</fullName>
    </submittedName>
</protein>
<comment type="caution">
    <text evidence="3">The sequence shown here is derived from an EMBL/GenBank/DDBJ whole genome shotgun (WGS) entry which is preliminary data.</text>
</comment>
<reference evidence="3 4" key="2">
    <citation type="submission" date="2020-08" db="EMBL/GenBank/DDBJ databases">
        <title>Sequencing the genomes of 1000 actinobacteria strains.</title>
        <authorList>
            <person name="Klenk H.-P."/>
        </authorList>
    </citation>
    <scope>NUCLEOTIDE SEQUENCE [LARGE SCALE GENOMIC DNA]</scope>
    <source>
        <strain evidence="3 4">DSM 44772</strain>
    </source>
</reference>
<dbReference type="Proteomes" id="UP001501427">
    <property type="component" value="Unassembled WGS sequence"/>
</dbReference>
<sequence>MDGFSLSWKRTAAGSIVPVGTGVDRIPVKEAPLAARAAALSSLLPEDVVMVRRTAAWIWGLDVLPPGVDEADWEIELVMAAGPGNPSETPASAGTIETAPITSESSGTASGASSDFLRRPAPYLEALLTAMLQRGWTPDDAAMERLALHLARLARRR</sequence>
<feature type="region of interest" description="Disordered" evidence="1">
    <location>
        <begin position="81"/>
        <end position="114"/>
    </location>
</feature>
<dbReference type="Proteomes" id="UP000549343">
    <property type="component" value="Unassembled WGS sequence"/>
</dbReference>
<evidence type="ECO:0000313" key="2">
    <source>
        <dbReference type="EMBL" id="GAA0556041.1"/>
    </source>
</evidence>
<dbReference type="AlphaFoldDB" id="A0A7W7IFH6"/>
<name>A0A7W7IFH6_9ACTN</name>
<evidence type="ECO:0000313" key="3">
    <source>
        <dbReference type="EMBL" id="MBB4776117.1"/>
    </source>
</evidence>
<evidence type="ECO:0000256" key="1">
    <source>
        <dbReference type="SAM" id="MobiDB-lite"/>
    </source>
</evidence>
<evidence type="ECO:0000313" key="5">
    <source>
        <dbReference type="Proteomes" id="UP001501427"/>
    </source>
</evidence>
<gene>
    <name evidence="3" type="ORF">F4557_004535</name>
    <name evidence="2" type="ORF">GCM10009546_17660</name>
</gene>
<proteinExistence type="predicted"/>
<dbReference type="EMBL" id="BAAAHD010000016">
    <property type="protein sequence ID" value="GAA0556041.1"/>
    <property type="molecule type" value="Genomic_DNA"/>
</dbReference>
<dbReference type="RefSeq" id="WP_184885840.1">
    <property type="nucleotide sequence ID" value="NZ_BAAAHD010000016.1"/>
</dbReference>
<evidence type="ECO:0000313" key="4">
    <source>
        <dbReference type="Proteomes" id="UP000549343"/>
    </source>
</evidence>
<organism evidence="3 4">
    <name type="scientific">Actinomadura livida</name>
    <dbReference type="NCBI Taxonomy" id="79909"/>
    <lineage>
        <taxon>Bacteria</taxon>
        <taxon>Bacillati</taxon>
        <taxon>Actinomycetota</taxon>
        <taxon>Actinomycetes</taxon>
        <taxon>Streptosporangiales</taxon>
        <taxon>Thermomonosporaceae</taxon>
        <taxon>Actinomadura</taxon>
    </lineage>
</organism>
<dbReference type="EMBL" id="JACHMV010000001">
    <property type="protein sequence ID" value="MBB4776117.1"/>
    <property type="molecule type" value="Genomic_DNA"/>
</dbReference>
<keyword evidence="5" id="KW-1185">Reference proteome</keyword>
<accession>A0A7W7IFH6</accession>
<feature type="compositionally biased region" description="Low complexity" evidence="1">
    <location>
        <begin position="102"/>
        <end position="114"/>
    </location>
</feature>
<reference evidence="2 5" key="1">
    <citation type="journal article" date="2019" name="Int. J. Syst. Evol. Microbiol.">
        <title>The Global Catalogue of Microorganisms (GCM) 10K type strain sequencing project: providing services to taxonomists for standard genome sequencing and annotation.</title>
        <authorList>
            <consortium name="The Broad Institute Genomics Platform"/>
            <consortium name="The Broad Institute Genome Sequencing Center for Infectious Disease"/>
            <person name="Wu L."/>
            <person name="Ma J."/>
        </authorList>
    </citation>
    <scope>NUCLEOTIDE SEQUENCE [LARGE SCALE GENOMIC DNA]</scope>
    <source>
        <strain evidence="2 5">JCM 10667</strain>
    </source>
</reference>
<reference evidence="2" key="3">
    <citation type="submission" date="2023-12" db="EMBL/GenBank/DDBJ databases">
        <authorList>
            <person name="Sun Q."/>
            <person name="Inoue M."/>
        </authorList>
    </citation>
    <scope>NUCLEOTIDE SEQUENCE</scope>
    <source>
        <strain evidence="2">JCM 10667</strain>
    </source>
</reference>